<accession>A0A1J0AKY6</accession>
<reference evidence="2" key="1">
    <citation type="journal article" date="2002" name="Mikrobiologiia">
        <title>Soil strain of Bacillus subtilis harboring a large plasmid that mediates high-frequency conjugal mobilization.</title>
        <authorList>
            <person name="Lotareva O.V."/>
            <person name="Poluektova E.U."/>
            <person name="Titok M.A."/>
            <person name="Prozorov A.A."/>
        </authorList>
    </citation>
    <scope>NUCLEOTIDE SEQUENCE</scope>
    <source>
        <strain evidence="2">72</strain>
        <plasmid evidence="2">pBS72</plasmid>
    </source>
</reference>
<dbReference type="RefSeq" id="WP_041334364.1">
    <property type="nucleotide sequence ID" value="NZ_BSEE01000009.1"/>
</dbReference>
<keyword evidence="2" id="KW-0614">Plasmid</keyword>
<dbReference type="Pfam" id="PF13614">
    <property type="entry name" value="AAA_31"/>
    <property type="match status" value="1"/>
</dbReference>
<dbReference type="InterPro" id="IPR025669">
    <property type="entry name" value="AAA_dom"/>
</dbReference>
<feature type="domain" description="AAA" evidence="1">
    <location>
        <begin position="4"/>
        <end position="181"/>
    </location>
</feature>
<dbReference type="CDD" id="cd02042">
    <property type="entry name" value="ParAB_family"/>
    <property type="match status" value="1"/>
</dbReference>
<dbReference type="Gene3D" id="3.40.50.300">
    <property type="entry name" value="P-loop containing nucleotide triphosphate hydrolases"/>
    <property type="match status" value="1"/>
</dbReference>
<dbReference type="EMBL" id="KX711616">
    <property type="protein sequence ID" value="APB62410.1"/>
    <property type="molecule type" value="Genomic_DNA"/>
</dbReference>
<evidence type="ECO:0000259" key="1">
    <source>
        <dbReference type="Pfam" id="PF13614"/>
    </source>
</evidence>
<dbReference type="AlphaFoldDB" id="A0A1J0AKY6"/>
<organism evidence="2">
    <name type="scientific">Bacillus subtilis</name>
    <dbReference type="NCBI Taxonomy" id="1423"/>
    <lineage>
        <taxon>Bacteria</taxon>
        <taxon>Bacillati</taxon>
        <taxon>Bacillota</taxon>
        <taxon>Bacilli</taxon>
        <taxon>Bacillales</taxon>
        <taxon>Bacillaceae</taxon>
        <taxon>Bacillus</taxon>
    </lineage>
</organism>
<dbReference type="PANTHER" id="PTHR13696">
    <property type="entry name" value="P-LOOP CONTAINING NUCLEOSIDE TRIPHOSPHATE HYDROLASE"/>
    <property type="match status" value="1"/>
</dbReference>
<name>A0A1J0AKY6_BACIU</name>
<gene>
    <name evidence="2" type="ORF">pBS72_1410</name>
</gene>
<reference evidence="2" key="4">
    <citation type="journal article" date="2006" name="Microbiology">
        <title>The replicative polymerases PolC and DnaE are required for theta replication of the Bacillus subtilis plasmid pBS72.</title>
        <authorList>
            <person name="Titok M."/>
            <person name="Suski C."/>
            <person name="Dalmais B."/>
            <person name="Ehrlich S.D."/>
            <person name="Janniere L."/>
        </authorList>
    </citation>
    <scope>NUCLEOTIDE SEQUENCE</scope>
    <source>
        <strain evidence="2">72</strain>
        <plasmid evidence="2">pBS72</plasmid>
    </source>
</reference>
<sequence length="260" mass="29301">MSGHVINVGNFKGGVGKTTTSTLFAYELSKTGRNTLVLDFDPQANATDILLRTAGLELPERTIYSGLKAKKLDDCIINIKENLDLIPANLDLVGFPLFLNEVSNNDLKNRAYYLDFLLRPLREKYDYIIIDVPPTISDFTNNAIVASDYVLIVMQTQERSLSATEKFIPYLEQMVETYEANIGLLGIVPVLIKSGGSVDQYILDEARKEFGDDLLNSTIKLRERIKRFDVQGITEEDTHDKEALKLFNNLTMELIERVEG</sequence>
<reference evidence="2" key="3">
    <citation type="journal article" date="2004" name="Mol. Biol. (Mosk.)">
        <title>The replication system of plasmids from Bacillus subtilis environmental isolates.</title>
        <authorList>
            <person name="Lagodich A.V."/>
            <person name="Shtaniuk Iu.V."/>
            <person name="Prozorov A.A."/>
            <person name="Titok M.A."/>
        </authorList>
    </citation>
    <scope>NUCLEOTIDE SEQUENCE</scope>
    <source>
        <strain evidence="2">72</strain>
        <plasmid evidence="2">pBS72</plasmid>
    </source>
</reference>
<geneLocation type="plasmid" evidence="2">
    <name>pBS72</name>
</geneLocation>
<dbReference type="SUPFAM" id="SSF52540">
    <property type="entry name" value="P-loop containing nucleoside triphosphate hydrolases"/>
    <property type="match status" value="1"/>
</dbReference>
<dbReference type="PANTHER" id="PTHR13696:SF99">
    <property type="entry name" value="COBYRINIC ACID AC-DIAMIDE SYNTHASE"/>
    <property type="match status" value="1"/>
</dbReference>
<protein>
    <submittedName>
        <fullName evidence="2">Chromosome (Plasmid) partitioning protein ParA</fullName>
    </submittedName>
</protein>
<evidence type="ECO:0000313" key="2">
    <source>
        <dbReference type="EMBL" id="APB62410.1"/>
    </source>
</evidence>
<reference evidence="2" key="5">
    <citation type="submission" date="2016-08" db="EMBL/GenBank/DDBJ databases">
        <authorList>
            <person name="Satsunkevich N.E."/>
            <person name="Valentovich L.N."/>
            <person name="Kolomiets E.I."/>
            <person name="Titok M.A."/>
        </authorList>
    </citation>
    <scope>NUCLEOTIDE SEQUENCE</scope>
    <source>
        <strain evidence="2">72</strain>
        <plasmid evidence="2">pBS72</plasmid>
    </source>
</reference>
<dbReference type="InterPro" id="IPR027417">
    <property type="entry name" value="P-loop_NTPase"/>
</dbReference>
<proteinExistence type="predicted"/>
<reference evidence="2" key="2">
    <citation type="journal article" date="2003" name="Plasmid">
        <title>Bacillus subtilis soil isolates: plasmid replicon analysis and construction of a new theta-replicating vector.</title>
        <authorList>
            <person name="Titok M.A."/>
            <person name="Chapuis J."/>
            <person name="Selezneva Y.V."/>
            <person name="Lagodich A.V."/>
            <person name="Prokulevich V.A."/>
            <person name="Ehrlich S.D."/>
            <person name="Janniere L."/>
        </authorList>
    </citation>
    <scope>NUCLEOTIDE SEQUENCE</scope>
    <source>
        <strain evidence="2">72</strain>
        <plasmid evidence="2">pBS72</plasmid>
    </source>
</reference>
<dbReference type="InterPro" id="IPR050678">
    <property type="entry name" value="DNA_Partitioning_ATPase"/>
</dbReference>